<evidence type="ECO:0000313" key="2">
    <source>
        <dbReference type="EMBL" id="MDQ0465009.1"/>
    </source>
</evidence>
<name>A0ABU0ISL8_9CAUL</name>
<protein>
    <recommendedName>
        <fullName evidence="4">DUF4132 domain-containing protein</fullName>
    </recommendedName>
</protein>
<evidence type="ECO:0000313" key="3">
    <source>
        <dbReference type="Proteomes" id="UP001228905"/>
    </source>
</evidence>
<evidence type="ECO:0000256" key="1">
    <source>
        <dbReference type="SAM" id="MobiDB-lite"/>
    </source>
</evidence>
<dbReference type="RefSeq" id="WP_307350073.1">
    <property type="nucleotide sequence ID" value="NZ_JAUSVS010000005.1"/>
</dbReference>
<keyword evidence="3" id="KW-1185">Reference proteome</keyword>
<dbReference type="EMBL" id="JAUSVS010000005">
    <property type="protein sequence ID" value="MDQ0465009.1"/>
    <property type="molecule type" value="Genomic_DNA"/>
</dbReference>
<proteinExistence type="predicted"/>
<feature type="region of interest" description="Disordered" evidence="1">
    <location>
        <begin position="1"/>
        <end position="26"/>
    </location>
</feature>
<evidence type="ECO:0008006" key="4">
    <source>
        <dbReference type="Google" id="ProtNLM"/>
    </source>
</evidence>
<organism evidence="2 3">
    <name type="scientific">Caulobacter ginsengisoli</name>
    <dbReference type="NCBI Taxonomy" id="400775"/>
    <lineage>
        <taxon>Bacteria</taxon>
        <taxon>Pseudomonadati</taxon>
        <taxon>Pseudomonadota</taxon>
        <taxon>Alphaproteobacteria</taxon>
        <taxon>Caulobacterales</taxon>
        <taxon>Caulobacteraceae</taxon>
        <taxon>Caulobacter</taxon>
    </lineage>
</organism>
<sequence length="976" mass="105985">MARRSHAIRRSGEGAGRDFPASPTLPRDLPWDGAAMVLAPGAPGPDLRPLREALWGVWRGPLEPGGPDVLVAVFQAPTAIEGVLPASALPLTGSPTGVLSSFRRRPDEALDPAPPASREALRRLELWWAGRLRGVALDGLVRQPLAGLWDMPRLTLHAARSPTAVPATARAERPKVSGEDLAPISHAAIPVVKNAPDTLGDIEARLRDLEERTKLSSIFRQAMDRLQGRGPGRSANGEGEPGVLQNLMGWIRWHSPLGNRLKGRIGERMRQVERLFAAGDIDLALKLAIALGGDAARRSKVYPNSLPEMRAGLDFRVDGGRFFAPLLDGVGMISLHSRYLAIAERLEKEGDHRRAAYIHSQLLDDHRKAVMVLEAGGLFAEAAKLALDSRMPPVMTIRLLYKAGQTDAALALARRTGCFDELAEDSRGKDARFHILVIEAWTDVLLATGQPLRALQVTDALTSVSGIAAVLTAARARWLAEALRLDGEGGFQAELAARALLAASWTRADISPQGLEAFPHMPRIEGEGPFPAVLAWLQTVLRSETPDAGGELVNLLQALTRLGRPDHPEQAAFWRGPAALLVEALVLGGFAMASDRLGRRELLMLKHLLDRARLPVLATELGKLMKFEVQLPPTKGGWRLPPPAAIRPAVRRACLMGNGEMLVWRQSNLLQLLDRHGGLLWQQAVSEVTALVAIGTGPHALVIQRQEDGTSLLTRLATHERRFHTIGRVRLFAHHDVTSEGQWLVQIGGDIGGLDLARLCAPEPAIEFLWSCALTERLRAAAFAHQSDGFAWITLDVSPERAGLLEAWQLRHSGEMTASLCLPPAPGTRGEPPPQDWFWTPPNLLRATRRDHLSMPVMPWSDVLERQALVQARERVAAEIAGRDVFQSCDFGRPFVSAAPPAGPGEPASTTLEHTHANAPRFTFEHDPEANLVCLARGIRPAKESDGSGEARLSLWADEAGGLLVLDLATFNVTAL</sequence>
<reference evidence="2 3" key="1">
    <citation type="submission" date="2023-07" db="EMBL/GenBank/DDBJ databases">
        <title>Genomic Encyclopedia of Type Strains, Phase IV (KMG-IV): sequencing the most valuable type-strain genomes for metagenomic binning, comparative biology and taxonomic classification.</title>
        <authorList>
            <person name="Goeker M."/>
        </authorList>
    </citation>
    <scope>NUCLEOTIDE SEQUENCE [LARGE SCALE GENOMIC DNA]</scope>
    <source>
        <strain evidence="2 3">DSM 18695</strain>
    </source>
</reference>
<gene>
    <name evidence="2" type="ORF">QO010_002793</name>
</gene>
<accession>A0ABU0ISL8</accession>
<comment type="caution">
    <text evidence="2">The sequence shown here is derived from an EMBL/GenBank/DDBJ whole genome shotgun (WGS) entry which is preliminary data.</text>
</comment>
<dbReference type="Proteomes" id="UP001228905">
    <property type="component" value="Unassembled WGS sequence"/>
</dbReference>